<evidence type="ECO:0000313" key="17">
    <source>
        <dbReference type="Proteomes" id="UP001620645"/>
    </source>
</evidence>
<keyword evidence="17" id="KW-1185">Reference proteome</keyword>
<dbReference type="GO" id="GO:0007399">
    <property type="term" value="P:nervous system development"/>
    <property type="evidence" value="ECO:0007669"/>
    <property type="project" value="UniProtKB-KW"/>
</dbReference>
<evidence type="ECO:0000256" key="3">
    <source>
        <dbReference type="ARBA" id="ARBA00022782"/>
    </source>
</evidence>
<name>A0ABD2K2X9_HETSC</name>
<keyword evidence="5" id="KW-0805">Transcription regulation</keyword>
<dbReference type="GO" id="GO:0030154">
    <property type="term" value="P:cell differentiation"/>
    <property type="evidence" value="ECO:0007669"/>
    <property type="project" value="UniProtKB-KW"/>
</dbReference>
<evidence type="ECO:0000256" key="11">
    <source>
        <dbReference type="ARBA" id="ARBA00069290"/>
    </source>
</evidence>
<evidence type="ECO:0000256" key="2">
    <source>
        <dbReference type="ARBA" id="ARBA00022473"/>
    </source>
</evidence>
<dbReference type="PANTHER" id="PTHR46799:SF1">
    <property type="entry name" value="HOMEOBOX PROTEIN UNC-4 HOMOLOG"/>
    <property type="match status" value="1"/>
</dbReference>
<dbReference type="CDD" id="cd00086">
    <property type="entry name" value="homeodomain"/>
    <property type="match status" value="1"/>
</dbReference>
<evidence type="ECO:0000256" key="6">
    <source>
        <dbReference type="ARBA" id="ARBA00023125"/>
    </source>
</evidence>
<dbReference type="EMBL" id="JBICCN010000056">
    <property type="protein sequence ID" value="KAL3097105.1"/>
    <property type="molecule type" value="Genomic_DNA"/>
</dbReference>
<evidence type="ECO:0000259" key="15">
    <source>
        <dbReference type="PROSITE" id="PS50071"/>
    </source>
</evidence>
<dbReference type="GO" id="GO:0003677">
    <property type="term" value="F:DNA binding"/>
    <property type="evidence" value="ECO:0007669"/>
    <property type="project" value="UniProtKB-UniRule"/>
</dbReference>
<keyword evidence="9 12" id="KW-0539">Nucleus</keyword>
<proteinExistence type="inferred from homology"/>
<reference evidence="16 17" key="1">
    <citation type="submission" date="2024-10" db="EMBL/GenBank/DDBJ databases">
        <authorList>
            <person name="Kim D."/>
        </authorList>
    </citation>
    <scope>NUCLEOTIDE SEQUENCE [LARGE SCALE GENOMIC DNA]</scope>
    <source>
        <strain evidence="16">Taebaek</strain>
    </source>
</reference>
<dbReference type="Pfam" id="PF00046">
    <property type="entry name" value="Homeodomain"/>
    <property type="match status" value="1"/>
</dbReference>
<dbReference type="SMART" id="SM00389">
    <property type="entry name" value="HOX"/>
    <property type="match status" value="1"/>
</dbReference>
<keyword evidence="3" id="KW-0221">Differentiation</keyword>
<dbReference type="InterPro" id="IPR009057">
    <property type="entry name" value="Homeodomain-like_sf"/>
</dbReference>
<feature type="domain" description="Homeobox" evidence="15">
    <location>
        <begin position="250"/>
        <end position="310"/>
    </location>
</feature>
<comment type="similarity">
    <text evidence="10">Belongs to the paired homeobox family. Unc-4 subfamily.</text>
</comment>
<sequence length="434" mass="47319">MDFSAIANDGLSPSSPPLLQLNPLLLLLNLQQQQQQMQQNGIAKDQLEQFDQQILPAFSAAALFNGTGACQTANSFASTHPNASPSLSSDESVVNAPNTSSASMSEPNGTADGGTTLSPPPQLPRFDEDTQQQMLISNCTVVGPSSSSENAALFPAHPFAHFGTSVDQFGHTLAHPSLAAFLERFVLLQNRTLPNILLTEQQQQKGESEQQKNGAETPPAANATENWPPKQTNNADNGRGGGRPASDTTTKRRRTRTNFTNWQLNELESAFECSHYPDVYVREALAIRLDLLESRVQVWFQNRRAKWRKKEHCGHGLTADEQKQQQEKVAEGGGDGQTQQMDGTTRRSSSTGTERAADGGKGKTMPFSVEALLAASRVPRGRRPNAKYPRVQACKGIAPFMFPAFPITQPVGQTFRQDQQKSADQRTTKNIAAH</sequence>
<feature type="region of interest" description="Disordered" evidence="14">
    <location>
        <begin position="78"/>
        <end position="126"/>
    </location>
</feature>
<keyword evidence="8" id="KW-0804">Transcription</keyword>
<evidence type="ECO:0000313" key="16">
    <source>
        <dbReference type="EMBL" id="KAL3097105.1"/>
    </source>
</evidence>
<feature type="compositionally biased region" description="Basic and acidic residues" evidence="14">
    <location>
        <begin position="318"/>
        <end position="330"/>
    </location>
</feature>
<dbReference type="SUPFAM" id="SSF46689">
    <property type="entry name" value="Homeodomain-like"/>
    <property type="match status" value="1"/>
</dbReference>
<feature type="region of interest" description="Disordered" evidence="14">
    <location>
        <begin position="414"/>
        <end position="434"/>
    </location>
</feature>
<feature type="compositionally biased region" description="Low complexity" evidence="14">
    <location>
        <begin position="337"/>
        <end position="353"/>
    </location>
</feature>
<organism evidence="16 17">
    <name type="scientific">Heterodera schachtii</name>
    <name type="common">Sugarbeet cyst nematode worm</name>
    <name type="synonym">Tylenchus schachtii</name>
    <dbReference type="NCBI Taxonomy" id="97005"/>
    <lineage>
        <taxon>Eukaryota</taxon>
        <taxon>Metazoa</taxon>
        <taxon>Ecdysozoa</taxon>
        <taxon>Nematoda</taxon>
        <taxon>Chromadorea</taxon>
        <taxon>Rhabditida</taxon>
        <taxon>Tylenchina</taxon>
        <taxon>Tylenchomorpha</taxon>
        <taxon>Tylenchoidea</taxon>
        <taxon>Heteroderidae</taxon>
        <taxon>Heteroderinae</taxon>
        <taxon>Heterodera</taxon>
    </lineage>
</organism>
<feature type="compositionally biased region" description="Polar residues" evidence="14">
    <location>
        <begin position="78"/>
        <end position="117"/>
    </location>
</feature>
<evidence type="ECO:0000256" key="7">
    <source>
        <dbReference type="ARBA" id="ARBA00023155"/>
    </source>
</evidence>
<evidence type="ECO:0000256" key="10">
    <source>
        <dbReference type="ARBA" id="ARBA00038351"/>
    </source>
</evidence>
<dbReference type="GO" id="GO:0005634">
    <property type="term" value="C:nucleus"/>
    <property type="evidence" value="ECO:0007669"/>
    <property type="project" value="UniProtKB-SubCell"/>
</dbReference>
<dbReference type="Proteomes" id="UP001620645">
    <property type="component" value="Unassembled WGS sequence"/>
</dbReference>
<comment type="caution">
    <text evidence="16">The sequence shown here is derived from an EMBL/GenBank/DDBJ whole genome shotgun (WGS) entry which is preliminary data.</text>
</comment>
<dbReference type="PROSITE" id="PS50071">
    <property type="entry name" value="HOMEOBOX_2"/>
    <property type="match status" value="1"/>
</dbReference>
<gene>
    <name evidence="16" type="ORF">niasHS_002821</name>
</gene>
<feature type="region of interest" description="Disordered" evidence="14">
    <location>
        <begin position="311"/>
        <end position="365"/>
    </location>
</feature>
<feature type="region of interest" description="Disordered" evidence="14">
    <location>
        <begin position="201"/>
        <end position="257"/>
    </location>
</feature>
<evidence type="ECO:0000256" key="12">
    <source>
        <dbReference type="PROSITE-ProRule" id="PRU00108"/>
    </source>
</evidence>
<dbReference type="PANTHER" id="PTHR46799">
    <property type="entry name" value="HOMEOBOX PROTEIN UNC-4 HOMOLOG"/>
    <property type="match status" value="1"/>
</dbReference>
<protein>
    <recommendedName>
        <fullName evidence="11">Homeobox protein unc-4</fullName>
    </recommendedName>
</protein>
<feature type="compositionally biased region" description="Polar residues" evidence="14">
    <location>
        <begin position="223"/>
        <end position="236"/>
    </location>
</feature>
<dbReference type="FunFam" id="1.10.10.60:FF:000057">
    <property type="entry name" value="Short stature homeobox 2"/>
    <property type="match status" value="1"/>
</dbReference>
<accession>A0ABD2K2X9</accession>
<evidence type="ECO:0000256" key="4">
    <source>
        <dbReference type="ARBA" id="ARBA00022902"/>
    </source>
</evidence>
<dbReference type="PROSITE" id="PS00027">
    <property type="entry name" value="HOMEOBOX_1"/>
    <property type="match status" value="1"/>
</dbReference>
<keyword evidence="2" id="KW-0217">Developmental protein</keyword>
<evidence type="ECO:0000256" key="8">
    <source>
        <dbReference type="ARBA" id="ARBA00023163"/>
    </source>
</evidence>
<evidence type="ECO:0000256" key="13">
    <source>
        <dbReference type="RuleBase" id="RU000682"/>
    </source>
</evidence>
<keyword evidence="4" id="KW-0524">Neurogenesis</keyword>
<evidence type="ECO:0000256" key="9">
    <source>
        <dbReference type="ARBA" id="ARBA00023242"/>
    </source>
</evidence>
<comment type="subcellular location">
    <subcellularLocation>
        <location evidence="1 12 13">Nucleus</location>
    </subcellularLocation>
</comment>
<evidence type="ECO:0000256" key="5">
    <source>
        <dbReference type="ARBA" id="ARBA00023015"/>
    </source>
</evidence>
<dbReference type="Gene3D" id="1.10.10.60">
    <property type="entry name" value="Homeodomain-like"/>
    <property type="match status" value="1"/>
</dbReference>
<dbReference type="InterPro" id="IPR001356">
    <property type="entry name" value="HD"/>
</dbReference>
<evidence type="ECO:0000256" key="1">
    <source>
        <dbReference type="ARBA" id="ARBA00004123"/>
    </source>
</evidence>
<dbReference type="AlphaFoldDB" id="A0ABD2K2X9"/>
<dbReference type="InterPro" id="IPR017970">
    <property type="entry name" value="Homeobox_CS"/>
</dbReference>
<feature type="compositionally biased region" description="Basic and acidic residues" evidence="14">
    <location>
        <begin position="418"/>
        <end position="427"/>
    </location>
</feature>
<feature type="DNA-binding region" description="Homeobox" evidence="12">
    <location>
        <begin position="252"/>
        <end position="311"/>
    </location>
</feature>
<keyword evidence="7 12" id="KW-0371">Homeobox</keyword>
<keyword evidence="6 12" id="KW-0238">DNA-binding</keyword>
<evidence type="ECO:0000256" key="14">
    <source>
        <dbReference type="SAM" id="MobiDB-lite"/>
    </source>
</evidence>